<dbReference type="PANTHER" id="PTHR11705">
    <property type="entry name" value="PROTEASE FAMILY M14 CARBOXYPEPTIDASE A,B"/>
    <property type="match status" value="1"/>
</dbReference>
<organism evidence="11 12">
    <name type="scientific">Constantimarinum furrinae</name>
    <dbReference type="NCBI Taxonomy" id="2562285"/>
    <lineage>
        <taxon>Bacteria</taxon>
        <taxon>Pseudomonadati</taxon>
        <taxon>Bacteroidota</taxon>
        <taxon>Flavobacteriia</taxon>
        <taxon>Flavobacteriales</taxon>
        <taxon>Flavobacteriaceae</taxon>
        <taxon>Altibacter/Constantimarinum group</taxon>
        <taxon>Constantimarinum</taxon>
    </lineage>
</organism>
<dbReference type="Pfam" id="PF20773">
    <property type="entry name" value="InhA-like_MAM"/>
    <property type="match status" value="1"/>
</dbReference>
<protein>
    <submittedName>
        <fullName evidence="11">Zinc carboxypeptidase</fullName>
    </submittedName>
</protein>
<keyword evidence="7" id="KW-0482">Metalloprotease</keyword>
<dbReference type="SMART" id="SM00631">
    <property type="entry name" value="Zn_pept"/>
    <property type="match status" value="1"/>
</dbReference>
<dbReference type="InterPro" id="IPR000834">
    <property type="entry name" value="Peptidase_M14"/>
</dbReference>
<evidence type="ECO:0000313" key="12">
    <source>
        <dbReference type="Proteomes" id="UP000515514"/>
    </source>
</evidence>
<evidence type="ECO:0000256" key="3">
    <source>
        <dbReference type="ARBA" id="ARBA00022670"/>
    </source>
</evidence>
<dbReference type="Gene3D" id="2.60.120.260">
    <property type="entry name" value="Galactose-binding domain-like"/>
    <property type="match status" value="1"/>
</dbReference>
<dbReference type="RefSeq" id="WP_186988186.1">
    <property type="nucleotide sequence ID" value="NZ_CP052909.1"/>
</dbReference>
<dbReference type="Pfam" id="PF18962">
    <property type="entry name" value="Por_Secre_tail"/>
    <property type="match status" value="1"/>
</dbReference>
<keyword evidence="5" id="KW-0378">Hydrolase</keyword>
<dbReference type="CDD" id="cd03859">
    <property type="entry name" value="M14_CPT"/>
    <property type="match status" value="1"/>
</dbReference>
<dbReference type="GO" id="GO:0004181">
    <property type="term" value="F:metallocarboxypeptidase activity"/>
    <property type="evidence" value="ECO:0007669"/>
    <property type="project" value="InterPro"/>
</dbReference>
<evidence type="ECO:0000256" key="8">
    <source>
        <dbReference type="PROSITE-ProRule" id="PRU01379"/>
    </source>
</evidence>
<dbReference type="GO" id="GO:0005615">
    <property type="term" value="C:extracellular space"/>
    <property type="evidence" value="ECO:0007669"/>
    <property type="project" value="TreeGrafter"/>
</dbReference>
<keyword evidence="4 9" id="KW-0732">Signal</keyword>
<evidence type="ECO:0000256" key="5">
    <source>
        <dbReference type="ARBA" id="ARBA00022801"/>
    </source>
</evidence>
<dbReference type="InterPro" id="IPR026444">
    <property type="entry name" value="Secre_tail"/>
</dbReference>
<dbReference type="SUPFAM" id="SSF53187">
    <property type="entry name" value="Zn-dependent exopeptidases"/>
    <property type="match status" value="1"/>
</dbReference>
<reference evidence="11 12" key="1">
    <citation type="submission" date="2020-04" db="EMBL/GenBank/DDBJ databases">
        <title>Genome sequence of Altibacter aquimarinus strain ALE3EI.</title>
        <authorList>
            <person name="Oh H.-M."/>
            <person name="Jang D."/>
        </authorList>
    </citation>
    <scope>NUCLEOTIDE SEQUENCE [LARGE SCALE GENOMIC DNA]</scope>
    <source>
        <strain evidence="11 12">ALE3EI</strain>
    </source>
</reference>
<evidence type="ECO:0000256" key="6">
    <source>
        <dbReference type="ARBA" id="ARBA00022833"/>
    </source>
</evidence>
<dbReference type="PROSITE" id="PS52035">
    <property type="entry name" value="PEPTIDASE_M14"/>
    <property type="match status" value="1"/>
</dbReference>
<evidence type="ECO:0000256" key="1">
    <source>
        <dbReference type="ARBA" id="ARBA00001947"/>
    </source>
</evidence>
<dbReference type="AlphaFoldDB" id="A0A7G8PVX5"/>
<comment type="similarity">
    <text evidence="2 8">Belongs to the peptidase M14 family.</text>
</comment>
<evidence type="ECO:0000313" key="11">
    <source>
        <dbReference type="EMBL" id="QNJ98491.1"/>
    </source>
</evidence>
<comment type="cofactor">
    <cofactor evidence="1">
        <name>Zn(2+)</name>
        <dbReference type="ChEBI" id="CHEBI:29105"/>
    </cofactor>
</comment>
<dbReference type="Gene3D" id="3.40.630.10">
    <property type="entry name" value="Zn peptidases"/>
    <property type="match status" value="1"/>
</dbReference>
<gene>
    <name evidence="11" type="ORF">ALE3EI_1944</name>
</gene>
<accession>A0A7G8PVX5</accession>
<keyword evidence="6" id="KW-0862">Zinc</keyword>
<dbReference type="GO" id="GO:0008270">
    <property type="term" value="F:zinc ion binding"/>
    <property type="evidence" value="ECO:0007669"/>
    <property type="project" value="InterPro"/>
</dbReference>
<feature type="chain" id="PRO_5028804119" evidence="9">
    <location>
        <begin position="19"/>
        <end position="798"/>
    </location>
</feature>
<name>A0A7G8PVX5_9FLAO</name>
<dbReference type="KEGG" id="alti:ALE3EI_1944"/>
<evidence type="ECO:0000256" key="7">
    <source>
        <dbReference type="ARBA" id="ARBA00023049"/>
    </source>
</evidence>
<dbReference type="NCBIfam" id="TIGR04183">
    <property type="entry name" value="Por_Secre_tail"/>
    <property type="match status" value="1"/>
</dbReference>
<keyword evidence="12" id="KW-1185">Reference proteome</keyword>
<dbReference type="PANTHER" id="PTHR11705:SF143">
    <property type="entry name" value="SLL0236 PROTEIN"/>
    <property type="match status" value="1"/>
</dbReference>
<dbReference type="Pfam" id="PF00246">
    <property type="entry name" value="Peptidase_M14"/>
    <property type="match status" value="1"/>
</dbReference>
<feature type="signal peptide" evidence="9">
    <location>
        <begin position="1"/>
        <end position="18"/>
    </location>
</feature>
<proteinExistence type="inferred from homology"/>
<feature type="active site" description="Proton donor/acceptor" evidence="8">
    <location>
        <position position="407"/>
    </location>
</feature>
<dbReference type="EMBL" id="CP052909">
    <property type="protein sequence ID" value="QNJ98491.1"/>
    <property type="molecule type" value="Genomic_DNA"/>
</dbReference>
<dbReference type="InterPro" id="IPR033810">
    <property type="entry name" value="Carboxypeptidase_T"/>
</dbReference>
<keyword evidence="11" id="KW-0121">Carboxypeptidase</keyword>
<sequence>MKKLVLLLFLLSVYTAIGQEVQETYQRAKISYSNSEELIRLGNLDIPIEHGTHKSGHYIISDFSISELDRARAAGFTVTVLIEDAKAFFLQQNRDPNPPQLNPMCSSGGNEYMTPANFHLGSMGGYLTYQELLDELDEMRALYPNLISAKQNIGSFLTEGTPDNSVSPSIGGNGIKWVKISDNPGSSTEGEPKILYTALHHAREPAGLSQLVFFMWYLLENYDSDPEIAGILDNTELYFVPVVNPDGYLYNEKTDPNGGGFWRKNRKNTYGTDLNRNYDYYINGNPANNVWGGLGASGNTGSSTYHGPAPFSEVETQAIKWFVEQNDFVMAFNNHTSGDLLLFPYGYEENVPTPENALYEGISAELVSHNGFQNMISSQLYPAAGDSDDFMYGTVNTHDKIYAFTPEIGPQFWPPSNEIESICKGMMYLNVTAAKMVNNFAKVTDTSPLFIGDSGTINAGFTIQRLGVSGTGNFTVSLHPLSSNINAVGNAVNFSALEALDSENGMIQYSLEAGTAAGDDILYELVINNGSYNSVVSVHKKFGNLLAVFQDAGNSVTQNFVNNGWGTTSNTFVSPSSSITDSPGANYPNNTNETITLSNPIDLSNAMGAQLSFYAKWEIENNFDYVQLEISTNNGGNWQAQCGKYTNPGVSNSSQPAGEPLYDGVQSDWILEEIDLSDYLGETILIRFQLRSDGSQREDGFYFDDLTVSVVEETILSNLDISENNFIIHPNPVQNILNITTSLTNYKAEIFTLQGQRIFTSEQRSGSSTLNYSSYISGLYLLKLTSEDDTQTFKILKK</sequence>
<evidence type="ECO:0000256" key="2">
    <source>
        <dbReference type="ARBA" id="ARBA00005988"/>
    </source>
</evidence>
<keyword evidence="3" id="KW-0645">Protease</keyword>
<dbReference type="GO" id="GO:0006508">
    <property type="term" value="P:proteolysis"/>
    <property type="evidence" value="ECO:0007669"/>
    <property type="project" value="UniProtKB-KW"/>
</dbReference>
<evidence type="ECO:0000256" key="4">
    <source>
        <dbReference type="ARBA" id="ARBA00022729"/>
    </source>
</evidence>
<dbReference type="Proteomes" id="UP000515514">
    <property type="component" value="Chromosome"/>
</dbReference>
<feature type="domain" description="Peptidase M14" evidence="10">
    <location>
        <begin position="125"/>
        <end position="437"/>
    </location>
</feature>
<evidence type="ECO:0000256" key="9">
    <source>
        <dbReference type="SAM" id="SignalP"/>
    </source>
</evidence>
<evidence type="ECO:0000259" key="10">
    <source>
        <dbReference type="PROSITE" id="PS52035"/>
    </source>
</evidence>